<dbReference type="Pfam" id="PF04018">
    <property type="entry name" value="VCA0040-like"/>
    <property type="match status" value="1"/>
</dbReference>
<sequence length="311" mass="34534">MKEYTNYFFKGIAVGVANIIPGVSGGTIALITGIFERLINAIKAFDVTAAKLLFTGKWKAFAEKTDFYFLLTLFVGIALAIITLARVFDYLFRDYPVYIWSYFFGLVLASIYFVAKTIERWNFVVILLFVLGTAFAVFVSLINPAAENSNFWYLFLCGIVAICSMILPGLSGSFVLILMGNYELVAIQAINNRDLSILFPVALGAIIGLIAFSHLLSWVFKRYKDQTIAVLTGFILGSLNVLWPWKTAEYLKNSAGELILKHGEKVVARYASVPPQSYDKVFWIAVFVMVLGILSITVIELMAGNEAKGQA</sequence>
<dbReference type="PANTHER" id="PTHR37308:SF1">
    <property type="entry name" value="POLYPRENYL-PHOSPHATE TRANSPORTER"/>
    <property type="match status" value="1"/>
</dbReference>
<dbReference type="EMBL" id="UOET01000092">
    <property type="protein sequence ID" value="VAW27284.1"/>
    <property type="molecule type" value="Genomic_DNA"/>
</dbReference>
<feature type="transmembrane region" description="Helical" evidence="1">
    <location>
        <begin position="97"/>
        <end position="115"/>
    </location>
</feature>
<feature type="transmembrane region" description="Helical" evidence="1">
    <location>
        <begin position="281"/>
        <end position="303"/>
    </location>
</feature>
<name>A0A3B0V5G2_9ZZZZ</name>
<protein>
    <submittedName>
        <fullName evidence="2">Integral membrane protein</fullName>
    </submittedName>
</protein>
<gene>
    <name evidence="2" type="ORF">MNBD_BACTEROID07-1184</name>
</gene>
<dbReference type="AlphaFoldDB" id="A0A3B0V5G2"/>
<feature type="transmembrane region" description="Helical" evidence="1">
    <location>
        <begin position="67"/>
        <end position="85"/>
    </location>
</feature>
<feature type="transmembrane region" description="Helical" evidence="1">
    <location>
        <begin position="151"/>
        <end position="177"/>
    </location>
</feature>
<dbReference type="PANTHER" id="PTHR37308">
    <property type="entry name" value="INTEGRAL MEMBRANE PROTEIN"/>
    <property type="match status" value="1"/>
</dbReference>
<feature type="transmembrane region" description="Helical" evidence="1">
    <location>
        <begin position="121"/>
        <end position="139"/>
    </location>
</feature>
<accession>A0A3B0V5G2</accession>
<reference evidence="2" key="1">
    <citation type="submission" date="2018-06" db="EMBL/GenBank/DDBJ databases">
        <authorList>
            <person name="Zhirakovskaya E."/>
        </authorList>
    </citation>
    <scope>NUCLEOTIDE SEQUENCE</scope>
</reference>
<feature type="transmembrane region" description="Helical" evidence="1">
    <location>
        <begin position="197"/>
        <end position="220"/>
    </location>
</feature>
<keyword evidence="1" id="KW-1133">Transmembrane helix</keyword>
<keyword evidence="1" id="KW-0472">Membrane</keyword>
<dbReference type="InterPro" id="IPR007163">
    <property type="entry name" value="VCA0040-like"/>
</dbReference>
<evidence type="ECO:0000256" key="1">
    <source>
        <dbReference type="SAM" id="Phobius"/>
    </source>
</evidence>
<feature type="transmembrane region" description="Helical" evidence="1">
    <location>
        <begin position="12"/>
        <end position="35"/>
    </location>
</feature>
<organism evidence="2">
    <name type="scientific">hydrothermal vent metagenome</name>
    <dbReference type="NCBI Taxonomy" id="652676"/>
    <lineage>
        <taxon>unclassified sequences</taxon>
        <taxon>metagenomes</taxon>
        <taxon>ecological metagenomes</taxon>
    </lineage>
</organism>
<keyword evidence="1" id="KW-0812">Transmembrane</keyword>
<feature type="transmembrane region" description="Helical" evidence="1">
    <location>
        <begin position="227"/>
        <end position="245"/>
    </location>
</feature>
<evidence type="ECO:0000313" key="2">
    <source>
        <dbReference type="EMBL" id="VAW27284.1"/>
    </source>
</evidence>
<proteinExistence type="predicted"/>